<name>A0A5M9ZKS8_9BIFI</name>
<comment type="caution">
    <text evidence="1">The sequence shown here is derived from an EMBL/GenBank/DDBJ whole genome shotgun (WGS) entry which is preliminary data.</text>
</comment>
<evidence type="ECO:0000313" key="2">
    <source>
        <dbReference type="Proteomes" id="UP000410049"/>
    </source>
</evidence>
<gene>
    <name evidence="1" type="ORF">EMO91_06720</name>
</gene>
<sequence length="227" mass="25653">MEESEYEPDICRQPAPDGGCTLCGQPLEPEEPWIDWRWGEHDGCGFCGPEGHDEPNPFHVECVQAFMVSGDIHPYMGDEPMALDDTWLTPTLWRAVWEPERVTVRDARLAALVYGRIYPDYKDGETDPAAMSPFGAAGYRWDTRDEFVAADCLPYARCLGLTEREAAILPNLLEPTRFGGWEMPFRLRRMGKEELADHIRDLARTGSVEPWTGPAGPVKEPTVWDLV</sequence>
<dbReference type="RefSeq" id="WP_150379294.1">
    <property type="nucleotide sequence ID" value="NZ_RZUH01000004.1"/>
</dbReference>
<dbReference type="EMBL" id="RZUH01000004">
    <property type="protein sequence ID" value="KAA8828128.1"/>
    <property type="molecule type" value="Genomic_DNA"/>
</dbReference>
<dbReference type="Proteomes" id="UP000410049">
    <property type="component" value="Unassembled WGS sequence"/>
</dbReference>
<organism evidence="1 2">
    <name type="scientific">Bifidobacterium myosotis</name>
    <dbReference type="NCBI Taxonomy" id="1630166"/>
    <lineage>
        <taxon>Bacteria</taxon>
        <taxon>Bacillati</taxon>
        <taxon>Actinomycetota</taxon>
        <taxon>Actinomycetes</taxon>
        <taxon>Bifidobacteriales</taxon>
        <taxon>Bifidobacteriaceae</taxon>
        <taxon>Bifidobacterium</taxon>
    </lineage>
</organism>
<evidence type="ECO:0000313" key="1">
    <source>
        <dbReference type="EMBL" id="KAA8828128.1"/>
    </source>
</evidence>
<dbReference type="AlphaFoldDB" id="A0A5M9ZKS8"/>
<reference evidence="1 2" key="1">
    <citation type="journal article" date="2019" name="Syst. Appl. Microbiol.">
        <title>Characterization of Bifidobacterium species in feaces of the Egyptian fruit bat: Description of B. vespertilionis sp. nov. and B. rousetti sp. nov.</title>
        <authorList>
            <person name="Modesto M."/>
            <person name="Satti M."/>
            <person name="Watanabe K."/>
            <person name="Puglisi E."/>
            <person name="Morelli L."/>
            <person name="Huang C.-H."/>
            <person name="Liou J.-S."/>
            <person name="Miyashita M."/>
            <person name="Tamura T."/>
            <person name="Saito S."/>
            <person name="Mori K."/>
            <person name="Huang L."/>
            <person name="Sciavilla P."/>
            <person name="Sandri C."/>
            <person name="Spiezio C."/>
            <person name="Vitali F."/>
            <person name="Cavalieri D."/>
            <person name="Perpetuini G."/>
            <person name="Tofalo R."/>
            <person name="Bonetti A."/>
            <person name="Arita M."/>
            <person name="Mattarelli P."/>
        </authorList>
    </citation>
    <scope>NUCLEOTIDE SEQUENCE [LARGE SCALE GENOMIC DNA]</scope>
    <source>
        <strain evidence="1 2">RST17</strain>
    </source>
</reference>
<proteinExistence type="predicted"/>
<accession>A0A5M9ZKS8</accession>
<protein>
    <submittedName>
        <fullName evidence="1">Uncharacterized protein</fullName>
    </submittedName>
</protein>